<dbReference type="GO" id="GO:0005776">
    <property type="term" value="C:autophagosome"/>
    <property type="evidence" value="ECO:0007669"/>
    <property type="project" value="TreeGrafter"/>
</dbReference>
<dbReference type="GO" id="GO:0045087">
    <property type="term" value="P:innate immune response"/>
    <property type="evidence" value="ECO:0007669"/>
    <property type="project" value="TreeGrafter"/>
</dbReference>
<evidence type="ECO:0000313" key="4">
    <source>
        <dbReference type="RefSeq" id="XP_026741780.1"/>
    </source>
</evidence>
<dbReference type="GO" id="GO:0061709">
    <property type="term" value="P:reticulophagy"/>
    <property type="evidence" value="ECO:0007669"/>
    <property type="project" value="TreeGrafter"/>
</dbReference>
<dbReference type="GO" id="GO:0002218">
    <property type="term" value="P:activation of innate immune response"/>
    <property type="evidence" value="ECO:0007669"/>
    <property type="project" value="InterPro"/>
</dbReference>
<dbReference type="Pfam" id="PF15009">
    <property type="entry name" value="STING_LBD"/>
    <property type="match status" value="1"/>
</dbReference>
<gene>
    <name evidence="4 5 6 7" type="primary">LOC113503863</name>
</gene>
<keyword evidence="3" id="KW-1185">Reference proteome</keyword>
<keyword evidence="1" id="KW-0472">Membrane</keyword>
<proteinExistence type="predicted"/>
<sequence length="359" mass="40722">MEKHNRMHVFALQVILAICITVVISLVTLLFVIASKSLDLNDKHKWMLTIVRYILYILTIQGSKGLSVIAYNVFHEKRELDVRVLQNINMLQLVMYAFSVMVLIINQQKFFAEDFPLIFVACLIVKYPDLEKKPMSANYGVGMACSFYEGYLMHVIPSDGGSYGGFEQNVTSYEATHGVVVPVKKLFVVITKSLYSPPNLELFNKPQDDVIKLESCLPLECAPSVDHVMFQSLEFVKKDVAGVKDRIYKNSVYKLRRAGSPPSAPAYLVAECATPLHTLRRVMDNRDLYEELSDVNPDDVAEDFCNTLTTILSKSSECRDKIVLVFYDDTNPESNLAEVLLDKIRELEPNFENLIIAKK</sequence>
<evidence type="ECO:0000313" key="7">
    <source>
        <dbReference type="RefSeq" id="XP_026741783.1"/>
    </source>
</evidence>
<feature type="transmembrane region" description="Helical" evidence="1">
    <location>
        <begin position="86"/>
        <end position="105"/>
    </location>
</feature>
<dbReference type="GO" id="GO:0061507">
    <property type="term" value="F:2',3'-cyclic GMP-AMP binding"/>
    <property type="evidence" value="ECO:0007669"/>
    <property type="project" value="TreeGrafter"/>
</dbReference>
<evidence type="ECO:0000259" key="2">
    <source>
        <dbReference type="Pfam" id="PF15009"/>
    </source>
</evidence>
<feature type="transmembrane region" description="Helical" evidence="1">
    <location>
        <begin position="53"/>
        <end position="74"/>
    </location>
</feature>
<dbReference type="RefSeq" id="XP_026741783.1">
    <property type="nucleotide sequence ID" value="XM_026885982.1"/>
</dbReference>
<feature type="domain" description="STING ligand-binding" evidence="2">
    <location>
        <begin position="138"/>
        <end position="346"/>
    </location>
</feature>
<evidence type="ECO:0000313" key="3">
    <source>
        <dbReference type="Proteomes" id="UP000322000"/>
    </source>
</evidence>
<keyword evidence="1" id="KW-0812">Transmembrane</keyword>
<dbReference type="GO" id="GO:0032481">
    <property type="term" value="P:positive regulation of type I interferon production"/>
    <property type="evidence" value="ECO:0007669"/>
    <property type="project" value="InterPro"/>
</dbReference>
<dbReference type="GO" id="GO:0035438">
    <property type="term" value="F:cyclic-di-GMP binding"/>
    <property type="evidence" value="ECO:0007669"/>
    <property type="project" value="TreeGrafter"/>
</dbReference>
<organism evidence="3 4">
    <name type="scientific">Trichoplusia ni</name>
    <name type="common">Cabbage looper</name>
    <dbReference type="NCBI Taxonomy" id="7111"/>
    <lineage>
        <taxon>Eukaryota</taxon>
        <taxon>Metazoa</taxon>
        <taxon>Ecdysozoa</taxon>
        <taxon>Arthropoda</taxon>
        <taxon>Hexapoda</taxon>
        <taxon>Insecta</taxon>
        <taxon>Pterygota</taxon>
        <taxon>Neoptera</taxon>
        <taxon>Endopterygota</taxon>
        <taxon>Lepidoptera</taxon>
        <taxon>Glossata</taxon>
        <taxon>Ditrysia</taxon>
        <taxon>Noctuoidea</taxon>
        <taxon>Noctuidae</taxon>
        <taxon>Plusiinae</taxon>
        <taxon>Trichoplusia</taxon>
    </lineage>
</organism>
<dbReference type="KEGG" id="tnl:113503863"/>
<dbReference type="OrthoDB" id="6053839at2759"/>
<dbReference type="PANTHER" id="PTHR34339:SF1">
    <property type="entry name" value="STIMULATOR OF INTERFERON GENES PROTEIN"/>
    <property type="match status" value="1"/>
</dbReference>
<dbReference type="AlphaFoldDB" id="A0A7E5WLZ6"/>
<dbReference type="RefSeq" id="XP_026741781.1">
    <property type="nucleotide sequence ID" value="XM_026885980.1"/>
</dbReference>
<dbReference type="GeneID" id="113503863"/>
<dbReference type="RefSeq" id="XP_026741780.1">
    <property type="nucleotide sequence ID" value="XM_026885979.1"/>
</dbReference>
<keyword evidence="1" id="KW-1133">Transmembrane helix</keyword>
<dbReference type="GO" id="GO:0016239">
    <property type="term" value="P:positive regulation of macroautophagy"/>
    <property type="evidence" value="ECO:0007669"/>
    <property type="project" value="TreeGrafter"/>
</dbReference>
<dbReference type="InterPro" id="IPR038623">
    <property type="entry name" value="STING_C_sf"/>
</dbReference>
<accession>A0A7E5WLZ6</accession>
<dbReference type="InterPro" id="IPR029158">
    <property type="entry name" value="STING"/>
</dbReference>
<reference evidence="4 5" key="1">
    <citation type="submission" date="2025-04" db="UniProtKB">
        <authorList>
            <consortium name="RefSeq"/>
        </authorList>
    </citation>
    <scope>IDENTIFICATION</scope>
</reference>
<dbReference type="GO" id="GO:0005789">
    <property type="term" value="C:endoplasmic reticulum membrane"/>
    <property type="evidence" value="ECO:0007669"/>
    <property type="project" value="TreeGrafter"/>
</dbReference>
<name>A0A7E5WLZ6_TRINI</name>
<evidence type="ECO:0000313" key="5">
    <source>
        <dbReference type="RefSeq" id="XP_026741781.1"/>
    </source>
</evidence>
<evidence type="ECO:0000313" key="6">
    <source>
        <dbReference type="RefSeq" id="XP_026741782.1"/>
    </source>
</evidence>
<dbReference type="PANTHER" id="PTHR34339">
    <property type="entry name" value="STIMULATOR OF INTERFERON GENES PROTEIN"/>
    <property type="match status" value="1"/>
</dbReference>
<dbReference type="GO" id="GO:0000045">
    <property type="term" value="P:autophagosome assembly"/>
    <property type="evidence" value="ECO:0007669"/>
    <property type="project" value="TreeGrafter"/>
</dbReference>
<dbReference type="Proteomes" id="UP000322000">
    <property type="component" value="Chromosome 20"/>
</dbReference>
<evidence type="ECO:0000256" key="1">
    <source>
        <dbReference type="SAM" id="Phobius"/>
    </source>
</evidence>
<dbReference type="RefSeq" id="XP_026741782.1">
    <property type="nucleotide sequence ID" value="XM_026885981.1"/>
</dbReference>
<protein>
    <submittedName>
        <fullName evidence="4 5">Stimulator of interferon genes protein-like isoform X1</fullName>
    </submittedName>
</protein>
<feature type="transmembrane region" description="Helical" evidence="1">
    <location>
        <begin position="12"/>
        <end position="33"/>
    </location>
</feature>
<dbReference type="InterPro" id="IPR055432">
    <property type="entry name" value="STING_LBD"/>
</dbReference>
<dbReference type="Gene3D" id="3.40.50.12100">
    <property type="entry name" value="Stimulator of interferon genes protein"/>
    <property type="match status" value="1"/>
</dbReference>